<keyword evidence="4" id="KW-0813">Transport</keyword>
<dbReference type="InterPro" id="IPR003593">
    <property type="entry name" value="AAA+_ATPase"/>
</dbReference>
<feature type="domain" description="ABC transporter" evidence="11">
    <location>
        <begin position="2"/>
        <end position="241"/>
    </location>
</feature>
<reference evidence="14" key="3">
    <citation type="submission" date="2016-11" db="EMBL/GenBank/DDBJ databases">
        <authorList>
            <person name="Varghese N."/>
            <person name="Submissions S."/>
        </authorList>
    </citation>
    <scope>NUCLEOTIDE SEQUENCE [LARGE SCALE GENOMIC DNA]</scope>
    <source>
        <strain evidence="14">DSM 27989</strain>
    </source>
</reference>
<dbReference type="Proteomes" id="UP000650994">
    <property type="component" value="Unassembled WGS sequence"/>
</dbReference>
<dbReference type="SUPFAM" id="SSF52540">
    <property type="entry name" value="P-loop containing nucleoside triphosphate hydrolases"/>
    <property type="match status" value="1"/>
</dbReference>
<keyword evidence="10" id="KW-0472">Membrane</keyword>
<dbReference type="Gene3D" id="3.40.50.300">
    <property type="entry name" value="P-loop containing nucleotide triphosphate hydrolases"/>
    <property type="match status" value="1"/>
</dbReference>
<dbReference type="InterPro" id="IPR027417">
    <property type="entry name" value="P-loop_NTPase"/>
</dbReference>
<dbReference type="InterPro" id="IPR017871">
    <property type="entry name" value="ABC_transporter-like_CS"/>
</dbReference>
<proteinExistence type="inferred from homology"/>
<dbReference type="GO" id="GO:0006865">
    <property type="term" value="P:amino acid transport"/>
    <property type="evidence" value="ECO:0007669"/>
    <property type="project" value="UniProtKB-KW"/>
</dbReference>
<reference evidence="13" key="2">
    <citation type="submission" date="2016-11" db="EMBL/GenBank/DDBJ databases">
        <authorList>
            <person name="Jaros S."/>
            <person name="Januszkiewicz K."/>
            <person name="Wedrychowicz H."/>
        </authorList>
    </citation>
    <scope>NUCLEOTIDE SEQUENCE [LARGE SCALE GENOMIC DNA]</scope>
    <source>
        <strain evidence="13">DSM 27989</strain>
    </source>
</reference>
<dbReference type="GO" id="GO:0016887">
    <property type="term" value="F:ATP hydrolysis activity"/>
    <property type="evidence" value="ECO:0007669"/>
    <property type="project" value="InterPro"/>
</dbReference>
<dbReference type="GO" id="GO:0005886">
    <property type="term" value="C:plasma membrane"/>
    <property type="evidence" value="ECO:0007669"/>
    <property type="project" value="UniProtKB-ARBA"/>
</dbReference>
<dbReference type="PANTHER" id="PTHR43166">
    <property type="entry name" value="AMINO ACID IMPORT ATP-BINDING PROTEIN"/>
    <property type="match status" value="1"/>
</dbReference>
<name>A0A1M6SPA2_9FLAO</name>
<evidence type="ECO:0000256" key="5">
    <source>
        <dbReference type="ARBA" id="ARBA00022475"/>
    </source>
</evidence>
<keyword evidence="8" id="KW-1278">Translocase</keyword>
<evidence type="ECO:0000256" key="10">
    <source>
        <dbReference type="ARBA" id="ARBA00023136"/>
    </source>
</evidence>
<gene>
    <name evidence="12" type="primary">metN</name>
    <name evidence="12" type="ORF">GCM10010984_26150</name>
    <name evidence="13" type="ORF">SAMN05443634_10165</name>
</gene>
<evidence type="ECO:0000256" key="6">
    <source>
        <dbReference type="ARBA" id="ARBA00022741"/>
    </source>
</evidence>
<accession>A0A1M6SPA2</accession>
<evidence type="ECO:0000313" key="13">
    <source>
        <dbReference type="EMBL" id="SHK46448.1"/>
    </source>
</evidence>
<evidence type="ECO:0000256" key="2">
    <source>
        <dbReference type="ARBA" id="ARBA00005417"/>
    </source>
</evidence>
<dbReference type="PANTHER" id="PTHR43166:SF30">
    <property type="entry name" value="METHIONINE IMPORT ATP-BINDING PROTEIN METN"/>
    <property type="match status" value="1"/>
</dbReference>
<evidence type="ECO:0000256" key="4">
    <source>
        <dbReference type="ARBA" id="ARBA00022448"/>
    </source>
</evidence>
<evidence type="ECO:0000256" key="9">
    <source>
        <dbReference type="ARBA" id="ARBA00022970"/>
    </source>
</evidence>
<reference evidence="12" key="5">
    <citation type="submission" date="2024-05" db="EMBL/GenBank/DDBJ databases">
        <authorList>
            <person name="Sun Q."/>
            <person name="Zhou Y."/>
        </authorList>
    </citation>
    <scope>NUCLEOTIDE SEQUENCE</scope>
    <source>
        <strain evidence="12">CGMCC 1.12707</strain>
    </source>
</reference>
<comment type="function">
    <text evidence="1">Part of the ABC transporter FtsEX involved in cellular division. Important for assembly or stability of the septal ring.</text>
</comment>
<dbReference type="EMBL" id="FRBH01000001">
    <property type="protein sequence ID" value="SHK46448.1"/>
    <property type="molecule type" value="Genomic_DNA"/>
</dbReference>
<reference evidence="12" key="1">
    <citation type="journal article" date="2014" name="Int. J. Syst. Evol. Microbiol.">
        <title>Complete genome of a new Firmicutes species belonging to the dominant human colonic microbiota ('Ruminococcus bicirculans') reveals two chromosomes and a selective capacity to utilize plant glucans.</title>
        <authorList>
            <consortium name="NISC Comparative Sequencing Program"/>
            <person name="Wegmann U."/>
            <person name="Louis P."/>
            <person name="Goesmann A."/>
            <person name="Henrissat B."/>
            <person name="Duncan S.H."/>
            <person name="Flint H.J."/>
        </authorList>
    </citation>
    <scope>NUCLEOTIDE SEQUENCE</scope>
    <source>
        <strain evidence="12">CGMCC 1.12707</strain>
    </source>
</reference>
<dbReference type="AlphaFoldDB" id="A0A1M6SPA2"/>
<dbReference type="PROSITE" id="PS00211">
    <property type="entry name" value="ABC_TRANSPORTER_1"/>
    <property type="match status" value="1"/>
</dbReference>
<keyword evidence="5" id="KW-1003">Cell membrane</keyword>
<dbReference type="CDD" id="cd03258">
    <property type="entry name" value="ABC_MetN_methionine_transporter"/>
    <property type="match status" value="1"/>
</dbReference>
<comment type="similarity">
    <text evidence="2">Belongs to the ABC transporter superfamily.</text>
</comment>
<evidence type="ECO:0000256" key="3">
    <source>
        <dbReference type="ARBA" id="ARBA00020019"/>
    </source>
</evidence>
<dbReference type="FunFam" id="3.40.50.300:FF:000056">
    <property type="entry name" value="Cell division ATP-binding protein FtsE"/>
    <property type="match status" value="1"/>
</dbReference>
<dbReference type="InterPro" id="IPR041701">
    <property type="entry name" value="MetN_ABC"/>
</dbReference>
<keyword evidence="7 13" id="KW-0067">ATP-binding</keyword>
<keyword evidence="6" id="KW-0547">Nucleotide-binding</keyword>
<dbReference type="SUPFAM" id="SSF55021">
    <property type="entry name" value="ACT-like"/>
    <property type="match status" value="1"/>
</dbReference>
<dbReference type="EMBL" id="BMFL01000019">
    <property type="protein sequence ID" value="GGF07728.1"/>
    <property type="molecule type" value="Genomic_DNA"/>
</dbReference>
<evidence type="ECO:0000256" key="1">
    <source>
        <dbReference type="ARBA" id="ARBA00002579"/>
    </source>
</evidence>
<evidence type="ECO:0000256" key="8">
    <source>
        <dbReference type="ARBA" id="ARBA00022967"/>
    </source>
</evidence>
<evidence type="ECO:0000256" key="7">
    <source>
        <dbReference type="ARBA" id="ARBA00022840"/>
    </source>
</evidence>
<dbReference type="SMART" id="SM00382">
    <property type="entry name" value="AAA"/>
    <property type="match status" value="1"/>
</dbReference>
<dbReference type="Pfam" id="PF00005">
    <property type="entry name" value="ABC_tran"/>
    <property type="match status" value="1"/>
</dbReference>
<evidence type="ECO:0000313" key="14">
    <source>
        <dbReference type="Proteomes" id="UP000184120"/>
    </source>
</evidence>
<dbReference type="STRING" id="1434701.SAMN05443634_10165"/>
<evidence type="ECO:0000259" key="11">
    <source>
        <dbReference type="PROSITE" id="PS50893"/>
    </source>
</evidence>
<protein>
    <recommendedName>
        <fullName evidence="3">Cell division ATP-binding protein FtsE</fullName>
    </recommendedName>
</protein>
<dbReference type="InterPro" id="IPR050086">
    <property type="entry name" value="MetN_ABC_transporter-like"/>
</dbReference>
<dbReference type="Proteomes" id="UP000184120">
    <property type="component" value="Unassembled WGS sequence"/>
</dbReference>
<keyword evidence="15" id="KW-1185">Reference proteome</keyword>
<dbReference type="GO" id="GO:0005524">
    <property type="term" value="F:ATP binding"/>
    <property type="evidence" value="ECO:0007669"/>
    <property type="project" value="UniProtKB-KW"/>
</dbReference>
<reference evidence="15" key="4">
    <citation type="journal article" date="2019" name="Int. J. Syst. Evol. Microbiol.">
        <title>The Global Catalogue of Microorganisms (GCM) 10K type strain sequencing project: providing services to taxonomists for standard genome sequencing and annotation.</title>
        <authorList>
            <consortium name="The Broad Institute Genomics Platform"/>
            <consortium name="The Broad Institute Genome Sequencing Center for Infectious Disease"/>
            <person name="Wu L."/>
            <person name="Ma J."/>
        </authorList>
    </citation>
    <scope>NUCLEOTIDE SEQUENCE [LARGE SCALE GENOMIC DNA]</scope>
    <source>
        <strain evidence="15">CGMCC 1.12707</strain>
    </source>
</reference>
<dbReference type="InterPro" id="IPR003439">
    <property type="entry name" value="ABC_transporter-like_ATP-bd"/>
</dbReference>
<evidence type="ECO:0000313" key="12">
    <source>
        <dbReference type="EMBL" id="GGF07728.1"/>
    </source>
</evidence>
<dbReference type="PROSITE" id="PS50893">
    <property type="entry name" value="ABC_TRANSPORTER_2"/>
    <property type="match status" value="1"/>
</dbReference>
<dbReference type="OrthoDB" id="9802264at2"/>
<evidence type="ECO:0000313" key="15">
    <source>
        <dbReference type="Proteomes" id="UP000650994"/>
    </source>
</evidence>
<dbReference type="Gene3D" id="3.30.70.260">
    <property type="match status" value="1"/>
</dbReference>
<sequence length="347" mass="38584">MIELKNISKTFRSSKKKTIALNQVSLKINQGKIFGIIGKSGAGKSTLIRCVNLLERPDEGEVWVDNVNLLDLSEAKLTLERRKIGMIFQHFNLLSSRTVEDNIALPLELIGTSKREIKSRVDELLHLVGIGDKAKEYPANLSGGQKQRVAIARALASNPTLLLCDEATSALDPATTKSILNLLKEINQKLNLTILLITHEMEVINRICDEVGVIDDGILVEHGSVEDVFTNPKEDITKEFITNSLDLSLPTFFEKNISASKQENAATIYKLSFTNLPHYNSIIEEVKGLFSSEIELINSRIEYAGSVNYGTLFIKVQANEQNNRAIENHFTAQTFNIKKVGYVGNSN</sequence>
<organism evidence="13 14">
    <name type="scientific">Chishuiella changwenlii</name>
    <dbReference type="NCBI Taxonomy" id="1434701"/>
    <lineage>
        <taxon>Bacteria</taxon>
        <taxon>Pseudomonadati</taxon>
        <taxon>Bacteroidota</taxon>
        <taxon>Flavobacteriia</taxon>
        <taxon>Flavobacteriales</taxon>
        <taxon>Weeksellaceae</taxon>
        <taxon>Chishuiella</taxon>
    </lineage>
</organism>
<dbReference type="RefSeq" id="WP_072928769.1">
    <property type="nucleotide sequence ID" value="NZ_BMFL01000019.1"/>
</dbReference>
<keyword evidence="9" id="KW-0029">Amino-acid transport</keyword>
<dbReference type="InterPro" id="IPR045865">
    <property type="entry name" value="ACT-like_dom_sf"/>
</dbReference>